<keyword evidence="1" id="KW-0472">Membrane</keyword>
<evidence type="ECO:0000313" key="4">
    <source>
        <dbReference type="Proteomes" id="UP000270924"/>
    </source>
</evidence>
<organism evidence="3 4">
    <name type="scientific">Wuchereria bancrofti</name>
    <dbReference type="NCBI Taxonomy" id="6293"/>
    <lineage>
        <taxon>Eukaryota</taxon>
        <taxon>Metazoa</taxon>
        <taxon>Ecdysozoa</taxon>
        <taxon>Nematoda</taxon>
        <taxon>Chromadorea</taxon>
        <taxon>Rhabditida</taxon>
        <taxon>Spirurina</taxon>
        <taxon>Spiruromorpha</taxon>
        <taxon>Filarioidea</taxon>
        <taxon>Onchocercidae</taxon>
        <taxon>Wuchereria</taxon>
    </lineage>
</organism>
<evidence type="ECO:0000256" key="2">
    <source>
        <dbReference type="SAM" id="SignalP"/>
    </source>
</evidence>
<evidence type="ECO:0008006" key="5">
    <source>
        <dbReference type="Google" id="ProtNLM"/>
    </source>
</evidence>
<keyword evidence="1" id="KW-1133">Transmembrane helix</keyword>
<reference evidence="3 4" key="1">
    <citation type="submission" date="2018-11" db="EMBL/GenBank/DDBJ databases">
        <authorList>
            <consortium name="Pathogen Informatics"/>
        </authorList>
    </citation>
    <scope>NUCLEOTIDE SEQUENCE [LARGE SCALE GENOMIC DNA]</scope>
</reference>
<dbReference type="OrthoDB" id="5871624at2759"/>
<protein>
    <recommendedName>
        <fullName evidence="5">G_PROTEIN_RECEP_F1_2 domain-containing protein</fullName>
    </recommendedName>
</protein>
<feature type="chain" id="PRO_5018240530" description="G_PROTEIN_RECEP_F1_2 domain-containing protein" evidence="2">
    <location>
        <begin position="21"/>
        <end position="165"/>
    </location>
</feature>
<keyword evidence="4" id="KW-1185">Reference proteome</keyword>
<sequence length="165" mass="19455">MIEYVIVILLKTSLCLRVQCEYSVNFNFIYTKLNISLIFFTGNGRQLFVKKKPVHKRKLENRPNHIGKKYVATNSDIEKSKLLEISMIYRLSNNGSRIFRTWERRRDDIVVVTIWLIMLSYALASNILILIGIARNNSMRCSTRYFLVLLLFLTIAFAINLLYYF</sequence>
<accession>A0A3P7FHQ0</accession>
<evidence type="ECO:0000313" key="3">
    <source>
        <dbReference type="EMBL" id="VDM10348.1"/>
    </source>
</evidence>
<dbReference type="AlphaFoldDB" id="A0A3P7FHQ0"/>
<keyword evidence="1" id="KW-0812">Transmembrane</keyword>
<feature type="transmembrane region" description="Helical" evidence="1">
    <location>
        <begin position="109"/>
        <end position="133"/>
    </location>
</feature>
<gene>
    <name evidence="3" type="ORF">WBA_LOCUS3734</name>
</gene>
<feature type="transmembrane region" description="Helical" evidence="1">
    <location>
        <begin position="145"/>
        <end position="164"/>
    </location>
</feature>
<feature type="signal peptide" evidence="2">
    <location>
        <begin position="1"/>
        <end position="20"/>
    </location>
</feature>
<dbReference type="Proteomes" id="UP000270924">
    <property type="component" value="Unassembled WGS sequence"/>
</dbReference>
<evidence type="ECO:0000256" key="1">
    <source>
        <dbReference type="SAM" id="Phobius"/>
    </source>
</evidence>
<keyword evidence="2" id="KW-0732">Signal</keyword>
<name>A0A3P7FHQ0_WUCBA</name>
<dbReference type="EMBL" id="UYWW01001342">
    <property type="protein sequence ID" value="VDM10348.1"/>
    <property type="molecule type" value="Genomic_DNA"/>
</dbReference>
<proteinExistence type="predicted"/>
<dbReference type="InParanoid" id="A0A3P7FHQ0"/>